<dbReference type="Proteomes" id="UP000291117">
    <property type="component" value="Unassembled WGS sequence"/>
</dbReference>
<dbReference type="EMBL" id="SWDX01000001">
    <property type="protein sequence ID" value="TKC65532.1"/>
    <property type="molecule type" value="Genomic_DNA"/>
</dbReference>
<accession>A0A4R0N7F6</accession>
<gene>
    <name evidence="2" type="ORF">EZ444_13305</name>
    <name evidence="3" type="ORF">FBD94_03005</name>
</gene>
<reference evidence="3 5" key="2">
    <citation type="submission" date="2019-04" db="EMBL/GenBank/DDBJ databases">
        <title>Pedobacter sp. RP-1-16 sp. nov., isolated from Arctic soil.</title>
        <authorList>
            <person name="Dahal R.H."/>
            <person name="Kim D.-U."/>
        </authorList>
    </citation>
    <scope>NUCLEOTIDE SEQUENCE [LARGE SCALE GENOMIC DNA]</scope>
    <source>
        <strain evidence="3 5">RP-1-16</strain>
    </source>
</reference>
<feature type="chain" id="PRO_5040684262" description="Outer membrane protein beta-barrel domain-containing protein" evidence="1">
    <location>
        <begin position="20"/>
        <end position="170"/>
    </location>
</feature>
<sequence length="170" mass="18304">MKIANILILVFFTTTTLFAQENGAFKKGNKLLNIGIGVNSSYDGGIPVGLSYEQGITGSISIGANADYLSNEYLSLKFTAIYFGVRASYHVNQLLKINSDKIDLYGGPTLGYRSFSWEDNGKDLGDSYGSGLFLGAYVGGKYFFRNNLGAFTELGAIGSTNARIGIALKF</sequence>
<dbReference type="Proteomes" id="UP000309594">
    <property type="component" value="Unassembled WGS sequence"/>
</dbReference>
<keyword evidence="4" id="KW-1185">Reference proteome</keyword>
<evidence type="ECO:0000313" key="3">
    <source>
        <dbReference type="EMBL" id="TKC65532.1"/>
    </source>
</evidence>
<evidence type="ECO:0000313" key="5">
    <source>
        <dbReference type="Proteomes" id="UP000309594"/>
    </source>
</evidence>
<proteinExistence type="predicted"/>
<dbReference type="OrthoDB" id="1118003at2"/>
<feature type="signal peptide" evidence="1">
    <location>
        <begin position="1"/>
        <end position="19"/>
    </location>
</feature>
<dbReference type="AlphaFoldDB" id="A0A4R0N7F6"/>
<evidence type="ECO:0000313" key="4">
    <source>
        <dbReference type="Proteomes" id="UP000291117"/>
    </source>
</evidence>
<evidence type="ECO:0008006" key="6">
    <source>
        <dbReference type="Google" id="ProtNLM"/>
    </source>
</evidence>
<dbReference type="RefSeq" id="WP_131609588.1">
    <property type="nucleotide sequence ID" value="NZ_SJSM01000007.1"/>
</dbReference>
<dbReference type="SUPFAM" id="SSF56925">
    <property type="entry name" value="OMPA-like"/>
    <property type="match status" value="1"/>
</dbReference>
<comment type="caution">
    <text evidence="2">The sequence shown here is derived from an EMBL/GenBank/DDBJ whole genome shotgun (WGS) entry which is preliminary data.</text>
</comment>
<organism evidence="2 4">
    <name type="scientific">Pedobacter hiemivivus</name>
    <dbReference type="NCBI Taxonomy" id="2530454"/>
    <lineage>
        <taxon>Bacteria</taxon>
        <taxon>Pseudomonadati</taxon>
        <taxon>Bacteroidota</taxon>
        <taxon>Sphingobacteriia</taxon>
        <taxon>Sphingobacteriales</taxon>
        <taxon>Sphingobacteriaceae</taxon>
        <taxon>Pedobacter</taxon>
    </lineage>
</organism>
<reference evidence="2 4" key="1">
    <citation type="submission" date="2019-02" db="EMBL/GenBank/DDBJ databases">
        <title>Pedobacter sp. RP-3-8 sp. nov., isolated from Arctic soil.</title>
        <authorList>
            <person name="Dahal R.H."/>
        </authorList>
    </citation>
    <scope>NUCLEOTIDE SEQUENCE [LARGE SCALE GENOMIC DNA]</scope>
    <source>
        <strain evidence="2 4">RP-3-8</strain>
    </source>
</reference>
<dbReference type="InterPro" id="IPR011250">
    <property type="entry name" value="OMP/PagP_B-barrel"/>
</dbReference>
<accession>A0A4U1GU99</accession>
<evidence type="ECO:0000313" key="2">
    <source>
        <dbReference type="EMBL" id="TCC96021.1"/>
    </source>
</evidence>
<keyword evidence="1" id="KW-0732">Signal</keyword>
<name>A0A4R0N7F6_9SPHI</name>
<dbReference type="EMBL" id="SJSM01000007">
    <property type="protein sequence ID" value="TCC96021.1"/>
    <property type="molecule type" value="Genomic_DNA"/>
</dbReference>
<evidence type="ECO:0000256" key="1">
    <source>
        <dbReference type="SAM" id="SignalP"/>
    </source>
</evidence>
<protein>
    <recommendedName>
        <fullName evidence="6">Outer membrane protein beta-barrel domain-containing protein</fullName>
    </recommendedName>
</protein>